<keyword evidence="2" id="KW-0732">Signal</keyword>
<protein>
    <submittedName>
        <fullName evidence="3">Uncharacterized protein</fullName>
    </submittedName>
</protein>
<reference evidence="3 4" key="1">
    <citation type="journal article" date="2019" name="Nat. Microbiol.">
        <title>Mediterranean grassland soil C-N compound turnover is dependent on rainfall and depth, and is mediated by genomically divergent microorganisms.</title>
        <authorList>
            <person name="Diamond S."/>
            <person name="Andeer P.F."/>
            <person name="Li Z."/>
            <person name="Crits-Christoph A."/>
            <person name="Burstein D."/>
            <person name="Anantharaman K."/>
            <person name="Lane K.R."/>
            <person name="Thomas B.C."/>
            <person name="Pan C."/>
            <person name="Northen T.R."/>
            <person name="Banfield J.F."/>
        </authorList>
    </citation>
    <scope>NUCLEOTIDE SEQUENCE [LARGE SCALE GENOMIC DNA]</scope>
    <source>
        <strain evidence="3">WS_11</strain>
    </source>
</reference>
<feature type="signal peptide" evidence="2">
    <location>
        <begin position="1"/>
        <end position="25"/>
    </location>
</feature>
<evidence type="ECO:0000256" key="2">
    <source>
        <dbReference type="SAM" id="SignalP"/>
    </source>
</evidence>
<dbReference type="Proteomes" id="UP000319771">
    <property type="component" value="Unassembled WGS sequence"/>
</dbReference>
<dbReference type="EMBL" id="VBPB01000102">
    <property type="protein sequence ID" value="TMQ72603.1"/>
    <property type="molecule type" value="Genomic_DNA"/>
</dbReference>
<comment type="caution">
    <text evidence="3">The sequence shown here is derived from an EMBL/GenBank/DDBJ whole genome shotgun (WGS) entry which is preliminary data.</text>
</comment>
<evidence type="ECO:0000313" key="4">
    <source>
        <dbReference type="Proteomes" id="UP000319771"/>
    </source>
</evidence>
<feature type="region of interest" description="Disordered" evidence="1">
    <location>
        <begin position="359"/>
        <end position="387"/>
    </location>
</feature>
<feature type="chain" id="PRO_5021820843" evidence="2">
    <location>
        <begin position="26"/>
        <end position="387"/>
    </location>
</feature>
<accession>A0A538U9L9</accession>
<organism evidence="3 4">
    <name type="scientific">Eiseniibacteriota bacterium</name>
    <dbReference type="NCBI Taxonomy" id="2212470"/>
    <lineage>
        <taxon>Bacteria</taxon>
        <taxon>Candidatus Eiseniibacteriota</taxon>
    </lineage>
</organism>
<evidence type="ECO:0000313" key="3">
    <source>
        <dbReference type="EMBL" id="TMQ72603.1"/>
    </source>
</evidence>
<evidence type="ECO:0000256" key="1">
    <source>
        <dbReference type="SAM" id="MobiDB-lite"/>
    </source>
</evidence>
<name>A0A538U9L9_UNCEI</name>
<dbReference type="AlphaFoldDB" id="A0A538U9L9"/>
<dbReference type="PROSITE" id="PS51257">
    <property type="entry name" value="PROKAR_LIPOPROTEIN"/>
    <property type="match status" value="1"/>
</dbReference>
<sequence>MRRSLRSLTASAAALALALAALTTAGCAKKFNVDQLGDLLVSEPEGVRGTDENTPSDLVVWPDAPNVITHIAVGATHSDTTFPAIYRNGPGTVQGMVLDYVGADGYQLFRSQGMRDSAGTAVHGGFRRFDDFMLSPYRRWPDRDYYAGAGGTLALSPAQAFAFADPFPATDTLKLYVGRAVIAGLSSRHHPITNRGQTTTLVDTIPDLVYTGSVTPSDSLIDMSWQPVAGAAGYWVHIHNIFQRRKEAVRSGDDAVMIGLPSPIARGGDRVMVRDLFIGYFPAPVTSYKLGNVLPPGSRVLVYRVLPALSSVRVRVSAVDANGRMIATIGKSGDRDDFLEADGSLKRVFTIGAKIVTPGRGTPAARSRFAPGPRGSNRSAGGLTSRH</sequence>
<proteinExistence type="predicted"/>
<gene>
    <name evidence="3" type="ORF">E6K81_06940</name>
</gene>